<feature type="compositionally biased region" description="Basic residues" evidence="1">
    <location>
        <begin position="65"/>
        <end position="77"/>
    </location>
</feature>
<accession>A0AAV9AY46</accession>
<proteinExistence type="predicted"/>
<dbReference type="Proteomes" id="UP001179952">
    <property type="component" value="Unassembled WGS sequence"/>
</dbReference>
<evidence type="ECO:0000256" key="1">
    <source>
        <dbReference type="SAM" id="MobiDB-lite"/>
    </source>
</evidence>
<evidence type="ECO:0000313" key="3">
    <source>
        <dbReference type="Proteomes" id="UP001179952"/>
    </source>
</evidence>
<reference evidence="2" key="1">
    <citation type="journal article" date="2023" name="Nat. Commun.">
        <title>Diploid and tetraploid genomes of Acorus and the evolution of monocots.</title>
        <authorList>
            <person name="Ma L."/>
            <person name="Liu K.W."/>
            <person name="Li Z."/>
            <person name="Hsiao Y.Y."/>
            <person name="Qi Y."/>
            <person name="Fu T."/>
            <person name="Tang G.D."/>
            <person name="Zhang D."/>
            <person name="Sun W.H."/>
            <person name="Liu D.K."/>
            <person name="Li Y."/>
            <person name="Chen G.Z."/>
            <person name="Liu X.D."/>
            <person name="Liao X.Y."/>
            <person name="Jiang Y.T."/>
            <person name="Yu X."/>
            <person name="Hao Y."/>
            <person name="Huang J."/>
            <person name="Zhao X.W."/>
            <person name="Ke S."/>
            <person name="Chen Y.Y."/>
            <person name="Wu W.L."/>
            <person name="Hsu J.L."/>
            <person name="Lin Y.F."/>
            <person name="Huang M.D."/>
            <person name="Li C.Y."/>
            <person name="Huang L."/>
            <person name="Wang Z.W."/>
            <person name="Zhao X."/>
            <person name="Zhong W.Y."/>
            <person name="Peng D.H."/>
            <person name="Ahmad S."/>
            <person name="Lan S."/>
            <person name="Zhang J.S."/>
            <person name="Tsai W.C."/>
            <person name="Van de Peer Y."/>
            <person name="Liu Z.J."/>
        </authorList>
    </citation>
    <scope>NUCLEOTIDE SEQUENCE</scope>
    <source>
        <strain evidence="2">SCP</strain>
    </source>
</reference>
<dbReference type="EMBL" id="JAUJYN010000006">
    <property type="protein sequence ID" value="KAK1268907.1"/>
    <property type="molecule type" value="Genomic_DNA"/>
</dbReference>
<keyword evidence="3" id="KW-1185">Reference proteome</keyword>
<dbReference type="AlphaFoldDB" id="A0AAV9AY46"/>
<reference evidence="2" key="2">
    <citation type="submission" date="2023-06" db="EMBL/GenBank/DDBJ databases">
        <authorList>
            <person name="Ma L."/>
            <person name="Liu K.-W."/>
            <person name="Li Z."/>
            <person name="Hsiao Y.-Y."/>
            <person name="Qi Y."/>
            <person name="Fu T."/>
            <person name="Tang G."/>
            <person name="Zhang D."/>
            <person name="Sun W.-H."/>
            <person name="Liu D.-K."/>
            <person name="Li Y."/>
            <person name="Chen G.-Z."/>
            <person name="Liu X.-D."/>
            <person name="Liao X.-Y."/>
            <person name="Jiang Y.-T."/>
            <person name="Yu X."/>
            <person name="Hao Y."/>
            <person name="Huang J."/>
            <person name="Zhao X.-W."/>
            <person name="Ke S."/>
            <person name="Chen Y.-Y."/>
            <person name="Wu W.-L."/>
            <person name="Hsu J.-L."/>
            <person name="Lin Y.-F."/>
            <person name="Huang M.-D."/>
            <person name="Li C.-Y."/>
            <person name="Huang L."/>
            <person name="Wang Z.-W."/>
            <person name="Zhao X."/>
            <person name="Zhong W.-Y."/>
            <person name="Peng D.-H."/>
            <person name="Ahmad S."/>
            <person name="Lan S."/>
            <person name="Zhang J.-S."/>
            <person name="Tsai W.-C."/>
            <person name="Van De Peer Y."/>
            <person name="Liu Z.-J."/>
        </authorList>
    </citation>
    <scope>NUCLEOTIDE SEQUENCE</scope>
    <source>
        <strain evidence="2">SCP</strain>
        <tissue evidence="2">Leaves</tissue>
    </source>
</reference>
<feature type="region of interest" description="Disordered" evidence="1">
    <location>
        <begin position="61"/>
        <end position="92"/>
    </location>
</feature>
<evidence type="ECO:0000313" key="2">
    <source>
        <dbReference type="EMBL" id="KAK1268907.1"/>
    </source>
</evidence>
<name>A0AAV9AY46_ACOGR</name>
<sequence length="92" mass="10804">MRGSVQICEKREIAHIKEDVRRGNKRSSKIARRARERLMPQGDARRCANLRKREIAHIEEDVRRGNKRSSKIARRARERSMPQGDARRCANL</sequence>
<protein>
    <submittedName>
        <fullName evidence="2">Uncharacterized protein</fullName>
    </submittedName>
</protein>
<comment type="caution">
    <text evidence="2">The sequence shown here is derived from an EMBL/GenBank/DDBJ whole genome shotgun (WGS) entry which is preliminary data.</text>
</comment>
<organism evidence="2 3">
    <name type="scientific">Acorus gramineus</name>
    <name type="common">Dwarf sweet flag</name>
    <dbReference type="NCBI Taxonomy" id="55184"/>
    <lineage>
        <taxon>Eukaryota</taxon>
        <taxon>Viridiplantae</taxon>
        <taxon>Streptophyta</taxon>
        <taxon>Embryophyta</taxon>
        <taxon>Tracheophyta</taxon>
        <taxon>Spermatophyta</taxon>
        <taxon>Magnoliopsida</taxon>
        <taxon>Liliopsida</taxon>
        <taxon>Acoraceae</taxon>
        <taxon>Acorus</taxon>
    </lineage>
</organism>
<gene>
    <name evidence="2" type="ORF">QJS04_geneDACA006661</name>
</gene>